<dbReference type="RefSeq" id="WP_415866262.1">
    <property type="nucleotide sequence ID" value="NZ_CP134537.1"/>
</dbReference>
<proteinExistence type="predicted"/>
<name>A0ABY9XWA4_9FLAO</name>
<accession>A0ABY9XWA4</accession>
<gene>
    <name evidence="1" type="ORF">RHP51_04120</name>
</gene>
<evidence type="ECO:0000313" key="1">
    <source>
        <dbReference type="EMBL" id="WNH09899.1"/>
    </source>
</evidence>
<protein>
    <submittedName>
        <fullName evidence="1">Uncharacterized protein</fullName>
    </submittedName>
</protein>
<dbReference type="Proteomes" id="UP001302806">
    <property type="component" value="Chromosome"/>
</dbReference>
<organism evidence="1 2">
    <name type="scientific">Thalassobellus suaedae</name>
    <dbReference type="NCBI Taxonomy" id="3074124"/>
    <lineage>
        <taxon>Bacteria</taxon>
        <taxon>Pseudomonadati</taxon>
        <taxon>Bacteroidota</taxon>
        <taxon>Flavobacteriia</taxon>
        <taxon>Flavobacteriales</taxon>
        <taxon>Flavobacteriaceae</taxon>
        <taxon>Thalassobellus</taxon>
    </lineage>
</organism>
<sequence>MWHNIIEITNWFGELAERYRLIKDFNRAAKHSFIGGVAPTLLEAKITRGESLYRHAFSKWMSGGFRIKALSGKPLQKSELVEIGSVVLDNEELTRKLISLGWDTLEVHSNHGFQGLKWALKDYANIGGFIE</sequence>
<reference evidence="1 2" key="1">
    <citation type="submission" date="2023-09" db="EMBL/GenBank/DDBJ databases">
        <title>Thalassobella suaedae gen. nov., sp. nov., a marine bacterium of the family Flavobacteriaceae isolated from a halophyte Suaeda japonica.</title>
        <authorList>
            <person name="Lee S.Y."/>
            <person name="Hwang C.Y."/>
        </authorList>
    </citation>
    <scope>NUCLEOTIDE SEQUENCE [LARGE SCALE GENOMIC DNA]</scope>
    <source>
        <strain evidence="1 2">HL-DH14</strain>
    </source>
</reference>
<evidence type="ECO:0000313" key="2">
    <source>
        <dbReference type="Proteomes" id="UP001302806"/>
    </source>
</evidence>
<dbReference type="EMBL" id="CP134537">
    <property type="protein sequence ID" value="WNH09899.1"/>
    <property type="molecule type" value="Genomic_DNA"/>
</dbReference>